<dbReference type="AlphaFoldDB" id="A0A4P2VTE5"/>
<organism evidence="1 2">
    <name type="scientific">Fluviispira sanaruensis</name>
    <dbReference type="NCBI Taxonomy" id="2493639"/>
    <lineage>
        <taxon>Bacteria</taxon>
        <taxon>Pseudomonadati</taxon>
        <taxon>Bdellovibrionota</taxon>
        <taxon>Oligoflexia</taxon>
        <taxon>Silvanigrellales</taxon>
        <taxon>Silvanigrellaceae</taxon>
        <taxon>Fluviispira</taxon>
    </lineage>
</organism>
<reference evidence="1 2" key="1">
    <citation type="submission" date="2018-12" db="EMBL/GenBank/DDBJ databases">
        <title>Rubrispira sanarue gen. nov., sp., nov., a member of the order Silvanigrellales, isolated from a brackish lake in Hamamatsu Japan.</title>
        <authorList>
            <person name="Maejima Y."/>
            <person name="Iino T."/>
            <person name="Muraguchi Y."/>
            <person name="Fukuda K."/>
            <person name="Nojiri H."/>
            <person name="Ohkuma M."/>
            <person name="Moriuchi R."/>
            <person name="Dohra H."/>
            <person name="Kimbara K."/>
            <person name="Shintani M."/>
        </authorList>
    </citation>
    <scope>NUCLEOTIDE SEQUENCE [LARGE SCALE GENOMIC DNA]</scope>
    <source>
        <strain evidence="1 2">RF1110005</strain>
    </source>
</reference>
<dbReference type="RefSeq" id="WP_130607319.1">
    <property type="nucleotide sequence ID" value="NZ_AP019368.1"/>
</dbReference>
<protein>
    <recommendedName>
        <fullName evidence="3">Transposase</fullName>
    </recommendedName>
</protein>
<accession>A0A4P2VTE5</accession>
<keyword evidence="2" id="KW-1185">Reference proteome</keyword>
<dbReference type="KEGG" id="sbf:JCM31447_10860"/>
<dbReference type="EMBL" id="AP019368">
    <property type="protein sequence ID" value="BBH52645.1"/>
    <property type="molecule type" value="Genomic_DNA"/>
</dbReference>
<proteinExistence type="predicted"/>
<evidence type="ECO:0008006" key="3">
    <source>
        <dbReference type="Google" id="ProtNLM"/>
    </source>
</evidence>
<sequence length="88" mass="10136">MDKAYKAFFSRVKAGKTAGFPRYKSYDRFSGWVYKTYGDGWKCHCGFSISRDVNSALVILKFALGSLKIDEKIDTRCRLCVQERCQAF</sequence>
<evidence type="ECO:0000313" key="1">
    <source>
        <dbReference type="EMBL" id="BBH52645.1"/>
    </source>
</evidence>
<evidence type="ECO:0000313" key="2">
    <source>
        <dbReference type="Proteomes" id="UP000291236"/>
    </source>
</evidence>
<name>A0A4P2VTE5_FLUSA</name>
<dbReference type="OrthoDB" id="5296584at2"/>
<dbReference type="Proteomes" id="UP000291236">
    <property type="component" value="Chromosome"/>
</dbReference>
<gene>
    <name evidence="1" type="ORF">JCM31447_10860</name>
</gene>